<keyword evidence="3" id="KW-0546">Nucleotide metabolism</keyword>
<dbReference type="PIRSF" id="PIRSF006305">
    <property type="entry name" value="Maf"/>
    <property type="match status" value="1"/>
</dbReference>
<dbReference type="InterPro" id="IPR003697">
    <property type="entry name" value="Maf-like"/>
</dbReference>
<feature type="site" description="Important for substrate specificity" evidence="3">
    <location>
        <position position="80"/>
    </location>
</feature>
<dbReference type="EC" id="3.6.1.9" evidence="3"/>
<dbReference type="Pfam" id="PF02545">
    <property type="entry name" value="Maf"/>
    <property type="match status" value="1"/>
</dbReference>
<comment type="catalytic activity">
    <reaction evidence="3">
        <text>dTTP + H2O = dTMP + diphosphate + H(+)</text>
        <dbReference type="Rhea" id="RHEA:28534"/>
        <dbReference type="ChEBI" id="CHEBI:15377"/>
        <dbReference type="ChEBI" id="CHEBI:15378"/>
        <dbReference type="ChEBI" id="CHEBI:33019"/>
        <dbReference type="ChEBI" id="CHEBI:37568"/>
        <dbReference type="ChEBI" id="CHEBI:63528"/>
        <dbReference type="EC" id="3.6.1.9"/>
    </reaction>
</comment>
<evidence type="ECO:0000256" key="3">
    <source>
        <dbReference type="HAMAP-Rule" id="MF_00528"/>
    </source>
</evidence>
<dbReference type="OrthoDB" id="9807767at2"/>
<evidence type="ECO:0000313" key="4">
    <source>
        <dbReference type="EMBL" id="QDH20095.1"/>
    </source>
</evidence>
<comment type="cofactor">
    <cofactor evidence="1 3">
        <name>a divalent metal cation</name>
        <dbReference type="ChEBI" id="CHEBI:60240"/>
    </cofactor>
</comment>
<proteinExistence type="inferred from homology"/>
<dbReference type="RefSeq" id="WP_141446481.1">
    <property type="nucleotide sequence ID" value="NZ_CP041217.1"/>
</dbReference>
<protein>
    <recommendedName>
        <fullName evidence="3">dTTP/UTP pyrophosphatase</fullName>
        <shortName evidence="3">dTTPase/UTPase</shortName>
        <ecNumber evidence="3">3.6.1.9</ecNumber>
    </recommendedName>
    <alternativeName>
        <fullName evidence="3">Nucleoside triphosphate pyrophosphatase</fullName>
    </alternativeName>
    <alternativeName>
        <fullName evidence="3">Nucleotide pyrophosphatase</fullName>
        <shortName evidence="3">Nucleotide PPase</shortName>
    </alternativeName>
</protein>
<feature type="site" description="Important for substrate specificity" evidence="3">
    <location>
        <position position="21"/>
    </location>
</feature>
<dbReference type="InterPro" id="IPR029001">
    <property type="entry name" value="ITPase-like_fam"/>
</dbReference>
<comment type="catalytic activity">
    <reaction evidence="3">
        <text>UTP + H2O = UMP + diphosphate + H(+)</text>
        <dbReference type="Rhea" id="RHEA:29395"/>
        <dbReference type="ChEBI" id="CHEBI:15377"/>
        <dbReference type="ChEBI" id="CHEBI:15378"/>
        <dbReference type="ChEBI" id="CHEBI:33019"/>
        <dbReference type="ChEBI" id="CHEBI:46398"/>
        <dbReference type="ChEBI" id="CHEBI:57865"/>
        <dbReference type="EC" id="3.6.1.9"/>
    </reaction>
</comment>
<feature type="active site" description="Proton acceptor" evidence="3">
    <location>
        <position position="79"/>
    </location>
</feature>
<dbReference type="HAMAP" id="MF_00528">
    <property type="entry name" value="Maf"/>
    <property type="match status" value="1"/>
</dbReference>
<dbReference type="GO" id="GO:0036221">
    <property type="term" value="F:UTP diphosphatase activity"/>
    <property type="evidence" value="ECO:0007669"/>
    <property type="project" value="RHEA"/>
</dbReference>
<feature type="site" description="Important for substrate specificity" evidence="3">
    <location>
        <position position="164"/>
    </location>
</feature>
<evidence type="ECO:0000256" key="2">
    <source>
        <dbReference type="ARBA" id="ARBA00022801"/>
    </source>
</evidence>
<gene>
    <name evidence="4" type="primary">maf</name>
    <name evidence="4" type="ORF">FFV09_04015</name>
</gene>
<dbReference type="KEGG" id="saca:FFV09_04015"/>
<comment type="caution">
    <text evidence="3">Lacks conserved residue(s) required for the propagation of feature annotation.</text>
</comment>
<reference evidence="4 5" key="1">
    <citation type="submission" date="2019-06" db="EMBL/GenBank/DDBJ databases">
        <title>Saccharibacillus brassicae sp. nov., an endophytic bacterium isolated from Chinese cabbage seeds (Brassica pekinensis).</title>
        <authorList>
            <person name="Jiang L."/>
            <person name="Lee J."/>
            <person name="Kim S.W."/>
        </authorList>
    </citation>
    <scope>NUCLEOTIDE SEQUENCE [LARGE SCALE GENOMIC DNA]</scope>
    <source>
        <strain evidence="5">KCTC 43072 / ATSA2</strain>
    </source>
</reference>
<dbReference type="PANTHER" id="PTHR43213:SF5">
    <property type="entry name" value="BIFUNCTIONAL DTTP_UTP PYROPHOSPHATASE_METHYLTRANSFERASE PROTEIN-RELATED"/>
    <property type="match status" value="1"/>
</dbReference>
<organism evidence="4 5">
    <name type="scientific">Saccharibacillus brassicae</name>
    <dbReference type="NCBI Taxonomy" id="2583377"/>
    <lineage>
        <taxon>Bacteria</taxon>
        <taxon>Bacillati</taxon>
        <taxon>Bacillota</taxon>
        <taxon>Bacilli</taxon>
        <taxon>Bacillales</taxon>
        <taxon>Paenibacillaceae</taxon>
        <taxon>Saccharibacillus</taxon>
    </lineage>
</organism>
<dbReference type="PANTHER" id="PTHR43213">
    <property type="entry name" value="BIFUNCTIONAL DTTP/UTP PYROPHOSPHATASE/METHYLTRANSFERASE PROTEIN-RELATED"/>
    <property type="match status" value="1"/>
</dbReference>
<dbReference type="GO" id="GO:0009117">
    <property type="term" value="P:nucleotide metabolic process"/>
    <property type="evidence" value="ECO:0007669"/>
    <property type="project" value="UniProtKB-KW"/>
</dbReference>
<comment type="subcellular location">
    <subcellularLocation>
        <location evidence="3">Cytoplasm</location>
    </subcellularLocation>
</comment>
<dbReference type="Gene3D" id="3.90.950.10">
    <property type="match status" value="1"/>
</dbReference>
<accession>A0A4Y6UVR6</accession>
<name>A0A4Y6UVR6_SACBS</name>
<dbReference type="NCBIfam" id="TIGR00172">
    <property type="entry name" value="maf"/>
    <property type="match status" value="1"/>
</dbReference>
<dbReference type="Proteomes" id="UP000316968">
    <property type="component" value="Chromosome"/>
</dbReference>
<evidence type="ECO:0000313" key="5">
    <source>
        <dbReference type="Proteomes" id="UP000316968"/>
    </source>
</evidence>
<sequence length="205" mass="21927">MDNQSKSTHARQIILASASPRRRELLASLGANFVVEPSLSGEDVPADWEPARIVEELALRKARSVLARRSGAGVIVGSDTIVVLEGTVLGKPDTAQDAVRMLGMLQGREHLVHTGVACIDEASGREDVRHGSTRVRMKALSRRRIEDYVKSGEPMDKAGAYAIQGLGALLVDSIEGDYFTVVGLPLALLGEMLEGFGIGLMPSNP</sequence>
<comment type="similarity">
    <text evidence="3">Belongs to the Maf family. YhdE subfamily.</text>
</comment>
<dbReference type="EMBL" id="CP041217">
    <property type="protein sequence ID" value="QDH20095.1"/>
    <property type="molecule type" value="Genomic_DNA"/>
</dbReference>
<keyword evidence="5" id="KW-1185">Reference proteome</keyword>
<keyword evidence="3" id="KW-0963">Cytoplasm</keyword>
<dbReference type="SUPFAM" id="SSF52972">
    <property type="entry name" value="ITPase-like"/>
    <property type="match status" value="1"/>
</dbReference>
<keyword evidence="2 3" id="KW-0378">Hydrolase</keyword>
<dbReference type="CDD" id="cd00555">
    <property type="entry name" value="Maf"/>
    <property type="match status" value="1"/>
</dbReference>
<dbReference type="AlphaFoldDB" id="A0A4Y6UVR6"/>
<evidence type="ECO:0000256" key="1">
    <source>
        <dbReference type="ARBA" id="ARBA00001968"/>
    </source>
</evidence>
<comment type="function">
    <text evidence="3">Nucleoside triphosphate pyrophosphatase that hydrolyzes dTTP and UTP. May have a dual role in cell division arrest and in preventing the incorporation of modified nucleotides into cellular nucleic acids.</text>
</comment>
<dbReference type="GO" id="GO:0005737">
    <property type="term" value="C:cytoplasm"/>
    <property type="evidence" value="ECO:0007669"/>
    <property type="project" value="UniProtKB-SubCell"/>
</dbReference>
<dbReference type="GO" id="GO:0036218">
    <property type="term" value="F:dTTP diphosphatase activity"/>
    <property type="evidence" value="ECO:0007669"/>
    <property type="project" value="RHEA"/>
</dbReference>